<accession>A0ABZ1YWA0</accession>
<dbReference type="InterPro" id="IPR029045">
    <property type="entry name" value="ClpP/crotonase-like_dom_sf"/>
</dbReference>
<protein>
    <submittedName>
        <fullName evidence="4">Enoyl-CoA hydratase/isomerase family protein</fullName>
    </submittedName>
</protein>
<name>A0ABZ1YWA0_9NOCA</name>
<organism evidence="4 5">
    <name type="scientific">Nocardia vinacea</name>
    <dbReference type="NCBI Taxonomy" id="96468"/>
    <lineage>
        <taxon>Bacteria</taxon>
        <taxon>Bacillati</taxon>
        <taxon>Actinomycetota</taxon>
        <taxon>Actinomycetes</taxon>
        <taxon>Mycobacteriales</taxon>
        <taxon>Nocardiaceae</taxon>
        <taxon>Nocardia</taxon>
    </lineage>
</organism>
<keyword evidence="5" id="KW-1185">Reference proteome</keyword>
<dbReference type="EMBL" id="CP109441">
    <property type="protein sequence ID" value="WUV47499.1"/>
    <property type="molecule type" value="Genomic_DNA"/>
</dbReference>
<dbReference type="RefSeq" id="WP_329411561.1">
    <property type="nucleotide sequence ID" value="NZ_CP109441.1"/>
</dbReference>
<dbReference type="CDD" id="cd06558">
    <property type="entry name" value="crotonase-like"/>
    <property type="match status" value="1"/>
</dbReference>
<evidence type="ECO:0000256" key="3">
    <source>
        <dbReference type="ARBA" id="ARBA00023239"/>
    </source>
</evidence>
<dbReference type="Gene3D" id="3.90.226.10">
    <property type="entry name" value="2-enoyl-CoA Hydratase, Chain A, domain 1"/>
    <property type="match status" value="1"/>
</dbReference>
<evidence type="ECO:0000256" key="2">
    <source>
        <dbReference type="ARBA" id="ARBA00023098"/>
    </source>
</evidence>
<keyword evidence="3" id="KW-0456">Lyase</keyword>
<dbReference type="Proteomes" id="UP001432062">
    <property type="component" value="Chromosome"/>
</dbReference>
<dbReference type="PANTHER" id="PTHR11941:SF169">
    <property type="entry name" value="(7AS)-7A-METHYL-1,5-DIOXO-2,3,5,6,7,7A-HEXAHYDRO-1H-INDENE-CARBOXYL-COA HYDROLASE"/>
    <property type="match status" value="1"/>
</dbReference>
<comment type="similarity">
    <text evidence="1">Belongs to the enoyl-CoA hydratase/isomerase family.</text>
</comment>
<evidence type="ECO:0000313" key="4">
    <source>
        <dbReference type="EMBL" id="WUV47499.1"/>
    </source>
</evidence>
<dbReference type="InterPro" id="IPR001753">
    <property type="entry name" value="Enoyl-CoA_hydra/iso"/>
</dbReference>
<proteinExistence type="inferred from homology"/>
<evidence type="ECO:0000313" key="5">
    <source>
        <dbReference type="Proteomes" id="UP001432062"/>
    </source>
</evidence>
<reference evidence="4" key="1">
    <citation type="submission" date="2022-10" db="EMBL/GenBank/DDBJ databases">
        <title>The complete genomes of actinobacterial strains from the NBC collection.</title>
        <authorList>
            <person name="Joergensen T.S."/>
            <person name="Alvarez Arevalo M."/>
            <person name="Sterndorff E.B."/>
            <person name="Faurdal D."/>
            <person name="Vuksanovic O."/>
            <person name="Mourched A.-S."/>
            <person name="Charusanti P."/>
            <person name="Shaw S."/>
            <person name="Blin K."/>
            <person name="Weber T."/>
        </authorList>
    </citation>
    <scope>NUCLEOTIDE SEQUENCE</scope>
    <source>
        <strain evidence="4">NBC_01482</strain>
    </source>
</reference>
<dbReference type="SUPFAM" id="SSF52096">
    <property type="entry name" value="ClpP/crotonase"/>
    <property type="match status" value="1"/>
</dbReference>
<keyword evidence="2" id="KW-0443">Lipid metabolism</keyword>
<evidence type="ECO:0000256" key="1">
    <source>
        <dbReference type="ARBA" id="ARBA00005254"/>
    </source>
</evidence>
<dbReference type="PANTHER" id="PTHR11941">
    <property type="entry name" value="ENOYL-COA HYDRATASE-RELATED"/>
    <property type="match status" value="1"/>
</dbReference>
<gene>
    <name evidence="4" type="ORF">OG563_04450</name>
</gene>
<sequence length="351" mass="37401">MPDSGIDLFDEFAVELTADGTPATPMVVVPLDAFGTETPDRIARTAERMSQALPLVVGVLRGPTTPGLTPLLQAATLTLTTDAAANSLPQAVVVDDIDAALDLLGAAVQHSPRAAVACGQLLRQTVRLPTVPALAAEAAVYSMLLGGNEFERWLAERGAARTVTPPEHALVRTHRDDDRLTITLNHPQRRNALSMRLREDLLEAVRLADLDPTLTAVEINGAGPVFSSGGDLDEFGTATDLVAAYLVRLDRAPWRIIDRIRDRVTVRAHGACIGAGAEVAAFAGTVIAAPDTYFAFPELRMGLVPGAGGTVSVPRRIGRWRAAWLMLTEQRLTAAAALEWGMVDAVEQTRS</sequence>
<dbReference type="Pfam" id="PF00378">
    <property type="entry name" value="ECH_1"/>
    <property type="match status" value="1"/>
</dbReference>